<proteinExistence type="predicted"/>
<dbReference type="EMBL" id="JADNRY010000122">
    <property type="protein sequence ID" value="KAF9064488.1"/>
    <property type="molecule type" value="Genomic_DNA"/>
</dbReference>
<reference evidence="1" key="1">
    <citation type="submission" date="2020-11" db="EMBL/GenBank/DDBJ databases">
        <authorList>
            <consortium name="DOE Joint Genome Institute"/>
            <person name="Ahrendt S."/>
            <person name="Riley R."/>
            <person name="Andreopoulos W."/>
            <person name="Labutti K."/>
            <person name="Pangilinan J."/>
            <person name="Ruiz-Duenas F.J."/>
            <person name="Barrasa J.M."/>
            <person name="Sanchez-Garcia M."/>
            <person name="Camarero S."/>
            <person name="Miyauchi S."/>
            <person name="Serrano A."/>
            <person name="Linde D."/>
            <person name="Babiker R."/>
            <person name="Drula E."/>
            <person name="Ayuso-Fernandez I."/>
            <person name="Pacheco R."/>
            <person name="Padilla G."/>
            <person name="Ferreira P."/>
            <person name="Barriuso J."/>
            <person name="Kellner H."/>
            <person name="Castanera R."/>
            <person name="Alfaro M."/>
            <person name="Ramirez L."/>
            <person name="Pisabarro A.G."/>
            <person name="Kuo A."/>
            <person name="Tritt A."/>
            <person name="Lipzen A."/>
            <person name="He G."/>
            <person name="Yan M."/>
            <person name="Ng V."/>
            <person name="Cullen D."/>
            <person name="Martin F."/>
            <person name="Rosso M.-N."/>
            <person name="Henrissat B."/>
            <person name="Hibbett D."/>
            <person name="Martinez A.T."/>
            <person name="Grigoriev I.V."/>
        </authorList>
    </citation>
    <scope>NUCLEOTIDE SEQUENCE</scope>
    <source>
        <strain evidence="1">AH 40177</strain>
    </source>
</reference>
<keyword evidence="2" id="KW-1185">Reference proteome</keyword>
<protein>
    <submittedName>
        <fullName evidence="1">Uncharacterized protein</fullName>
    </submittedName>
</protein>
<comment type="caution">
    <text evidence="1">The sequence shown here is derived from an EMBL/GenBank/DDBJ whole genome shotgun (WGS) entry which is preliminary data.</text>
</comment>
<evidence type="ECO:0000313" key="1">
    <source>
        <dbReference type="EMBL" id="KAF9064488.1"/>
    </source>
</evidence>
<gene>
    <name evidence="1" type="ORF">BDP27DRAFT_159348</name>
</gene>
<dbReference type="AlphaFoldDB" id="A0A9P5U487"/>
<evidence type="ECO:0000313" key="2">
    <source>
        <dbReference type="Proteomes" id="UP000772434"/>
    </source>
</evidence>
<dbReference type="Proteomes" id="UP000772434">
    <property type="component" value="Unassembled WGS sequence"/>
</dbReference>
<organism evidence="1 2">
    <name type="scientific">Rhodocollybia butyracea</name>
    <dbReference type="NCBI Taxonomy" id="206335"/>
    <lineage>
        <taxon>Eukaryota</taxon>
        <taxon>Fungi</taxon>
        <taxon>Dikarya</taxon>
        <taxon>Basidiomycota</taxon>
        <taxon>Agaricomycotina</taxon>
        <taxon>Agaricomycetes</taxon>
        <taxon>Agaricomycetidae</taxon>
        <taxon>Agaricales</taxon>
        <taxon>Marasmiineae</taxon>
        <taxon>Omphalotaceae</taxon>
        <taxon>Rhodocollybia</taxon>
    </lineage>
</organism>
<sequence length="164" mass="18874">MPLTLKQIKTFKPSLAPELFDNYLICHWSGYFRLKFPLQTTYDSTSPFCLLNKCNQCCIGGRGMSSPFSFPFFRLLHLLHQYCSCITIHPSHLHTASSSYTPYTPTQSYTNCRLNPTLPSSFTLSTSAPFPWVTHRLYHSIVPSRTVSEPTSFFRPRITRNRPV</sequence>
<name>A0A9P5U487_9AGAR</name>
<accession>A0A9P5U487</accession>